<evidence type="ECO:0000313" key="2">
    <source>
        <dbReference type="EMBL" id="AUB85616.1"/>
    </source>
</evidence>
<protein>
    <recommendedName>
        <fullName evidence="4">Glycine zipper domain-containing protein</fullName>
    </recommendedName>
</protein>
<organism evidence="2 3">
    <name type="scientific">Candidatus Thiodictyon syntrophicum</name>
    <dbReference type="NCBI Taxonomy" id="1166950"/>
    <lineage>
        <taxon>Bacteria</taxon>
        <taxon>Pseudomonadati</taxon>
        <taxon>Pseudomonadota</taxon>
        <taxon>Gammaproteobacteria</taxon>
        <taxon>Chromatiales</taxon>
        <taxon>Chromatiaceae</taxon>
        <taxon>Thiodictyon</taxon>
    </lineage>
</organism>
<evidence type="ECO:0000313" key="3">
    <source>
        <dbReference type="Proteomes" id="UP000232638"/>
    </source>
</evidence>
<keyword evidence="3" id="KW-1185">Reference proteome</keyword>
<reference evidence="2 3" key="1">
    <citation type="submission" date="2017-03" db="EMBL/GenBank/DDBJ databases">
        <title>Complete genome sequence of Candidatus 'Thiodictyon syntrophicum' sp. nov. strain Cad16T, a photolithoautotroph purple sulfur bacterium isolated from an alpine meromictic lake.</title>
        <authorList>
            <person name="Luedin S.M."/>
            <person name="Pothier J.F."/>
            <person name="Danza F."/>
            <person name="Storelli N."/>
            <person name="Wittwer M."/>
            <person name="Tonolla M."/>
        </authorList>
    </citation>
    <scope>NUCLEOTIDE SEQUENCE [LARGE SCALE GENOMIC DNA]</scope>
    <source>
        <strain evidence="2 3">Cad16T</strain>
        <plasmid evidence="3">Plasmid pts485</plasmid>
    </source>
</reference>
<dbReference type="EMBL" id="CP020372">
    <property type="protein sequence ID" value="AUB85616.1"/>
    <property type="molecule type" value="Genomic_DNA"/>
</dbReference>
<name>A0A2K8UJ68_9GAMM</name>
<keyword evidence="2" id="KW-0614">Plasmid</keyword>
<feature type="coiled-coil region" evidence="1">
    <location>
        <begin position="119"/>
        <end position="146"/>
    </location>
</feature>
<evidence type="ECO:0008006" key="4">
    <source>
        <dbReference type="Google" id="ProtNLM"/>
    </source>
</evidence>
<evidence type="ECO:0000256" key="1">
    <source>
        <dbReference type="SAM" id="Coils"/>
    </source>
</evidence>
<dbReference type="Proteomes" id="UP000232638">
    <property type="component" value="Plasmid pTs485"/>
</dbReference>
<dbReference type="OrthoDB" id="5770479at2"/>
<gene>
    <name evidence="2" type="ORF">THSYN_32465</name>
</gene>
<proteinExistence type="predicted"/>
<dbReference type="RefSeq" id="WP_100923227.1">
    <property type="nucleotide sequence ID" value="NZ_CP020372.1"/>
</dbReference>
<geneLocation type="plasmid" evidence="3">
    <name>pts485</name>
</geneLocation>
<dbReference type="KEGG" id="tsy:THSYN_32465"/>
<keyword evidence="1" id="KW-0175">Coiled coil</keyword>
<dbReference type="AlphaFoldDB" id="A0A2K8UJ68"/>
<sequence>MNLPRLGLVLVVAFSVPGCGPGEQTRTDQPPAEVGGCFTIAGLPIGGCGEDFGYKGTFSAEEAAMRAQARKFDRTVWEGALIGTVAGAAIGVLAGGDTKDAVGGAVLGANLGVIAGAYVAQLQQRYADQEDQLNAMIADVKTSNRETEALIAQVRAVIAEDRRRLAAVQARVARGAATNADLLQERGHAWANRRVVEKASQGGQDQYRVFAGAISRFQQQHPGVTTAGLAAELRTYRAKLDALDTLATSMGKA</sequence>
<accession>A0A2K8UJ68</accession>